<dbReference type="EnsemblMetazoa" id="LLOJ005297-RA">
    <property type="protein sequence ID" value="LLOJ005297-PA"/>
    <property type="gene ID" value="LLOJ005297"/>
</dbReference>
<dbReference type="InterPro" id="IPR009003">
    <property type="entry name" value="Peptidase_S1_PA"/>
</dbReference>
<dbReference type="Gene3D" id="2.40.10.10">
    <property type="entry name" value="Trypsin-like serine proteases"/>
    <property type="match status" value="1"/>
</dbReference>
<dbReference type="InterPro" id="IPR043504">
    <property type="entry name" value="Peptidase_S1_PA_chymotrypsin"/>
</dbReference>
<accession>A0A1B0CL10</accession>
<protein>
    <recommendedName>
        <fullName evidence="3">Peptidase S1 domain-containing protein</fullName>
    </recommendedName>
</protein>
<dbReference type="AlphaFoldDB" id="A0A1B0CL10"/>
<proteinExistence type="predicted"/>
<keyword evidence="2" id="KW-1185">Reference proteome</keyword>
<evidence type="ECO:0000313" key="1">
    <source>
        <dbReference type="EnsemblMetazoa" id="LLOJ005297-PA"/>
    </source>
</evidence>
<dbReference type="SUPFAM" id="SSF50494">
    <property type="entry name" value="Trypsin-like serine proteases"/>
    <property type="match status" value="1"/>
</dbReference>
<evidence type="ECO:0000313" key="2">
    <source>
        <dbReference type="Proteomes" id="UP000092461"/>
    </source>
</evidence>
<evidence type="ECO:0008006" key="3">
    <source>
        <dbReference type="Google" id="ProtNLM"/>
    </source>
</evidence>
<dbReference type="Proteomes" id="UP000092461">
    <property type="component" value="Unassembled WGS sequence"/>
</dbReference>
<dbReference type="VEuPathDB" id="VectorBase:LLOJ005297"/>
<dbReference type="EMBL" id="AJWK01016828">
    <property type="status" value="NOT_ANNOTATED_CDS"/>
    <property type="molecule type" value="Genomic_DNA"/>
</dbReference>
<organism evidence="1 2">
    <name type="scientific">Lutzomyia longipalpis</name>
    <name type="common">Sand fly</name>
    <dbReference type="NCBI Taxonomy" id="7200"/>
    <lineage>
        <taxon>Eukaryota</taxon>
        <taxon>Metazoa</taxon>
        <taxon>Ecdysozoa</taxon>
        <taxon>Arthropoda</taxon>
        <taxon>Hexapoda</taxon>
        <taxon>Insecta</taxon>
        <taxon>Pterygota</taxon>
        <taxon>Neoptera</taxon>
        <taxon>Endopterygota</taxon>
        <taxon>Diptera</taxon>
        <taxon>Nematocera</taxon>
        <taxon>Psychodoidea</taxon>
        <taxon>Psychodidae</taxon>
        <taxon>Lutzomyia</taxon>
        <taxon>Lutzomyia</taxon>
    </lineage>
</organism>
<reference evidence="1" key="1">
    <citation type="submission" date="2020-05" db="UniProtKB">
        <authorList>
            <consortium name="EnsemblMetazoa"/>
        </authorList>
    </citation>
    <scope>IDENTIFICATION</scope>
    <source>
        <strain evidence="1">Jacobina</strain>
    </source>
</reference>
<sequence>MTDKICVMGSDPVGPNECRPEDGAPLVCNGVIVGITACDVTCFGTDGQPCFFKKISYLDDYVFQ</sequence>
<name>A0A1B0CL10_LUTLO</name>